<organism evidence="3 4">
    <name type="scientific">Sphingomonas parva</name>
    <dbReference type="NCBI Taxonomy" id="2555898"/>
    <lineage>
        <taxon>Bacteria</taxon>
        <taxon>Pseudomonadati</taxon>
        <taxon>Pseudomonadota</taxon>
        <taxon>Alphaproteobacteria</taxon>
        <taxon>Sphingomonadales</taxon>
        <taxon>Sphingomonadaceae</taxon>
        <taxon>Sphingomonas</taxon>
    </lineage>
</organism>
<dbReference type="OrthoDB" id="273564at2"/>
<keyword evidence="4" id="KW-1185">Reference proteome</keyword>
<dbReference type="Proteomes" id="UP000298213">
    <property type="component" value="Unassembled WGS sequence"/>
</dbReference>
<dbReference type="SMART" id="SM00240">
    <property type="entry name" value="FHA"/>
    <property type="match status" value="1"/>
</dbReference>
<dbReference type="NCBIfam" id="TIGR03354">
    <property type="entry name" value="VI_FHA"/>
    <property type="match status" value="1"/>
</dbReference>
<dbReference type="SUPFAM" id="SSF49879">
    <property type="entry name" value="SMAD/FHA domain"/>
    <property type="match status" value="1"/>
</dbReference>
<dbReference type="InterPro" id="IPR017735">
    <property type="entry name" value="T6SS_FHA"/>
</dbReference>
<dbReference type="CDD" id="cd00060">
    <property type="entry name" value="FHA"/>
    <property type="match status" value="1"/>
</dbReference>
<dbReference type="EMBL" id="SPDV01000028">
    <property type="protein sequence ID" value="TFI57612.1"/>
    <property type="molecule type" value="Genomic_DNA"/>
</dbReference>
<feature type="region of interest" description="Disordered" evidence="1">
    <location>
        <begin position="188"/>
        <end position="348"/>
    </location>
</feature>
<dbReference type="InterPro" id="IPR000253">
    <property type="entry name" value="FHA_dom"/>
</dbReference>
<dbReference type="RefSeq" id="WP_135087798.1">
    <property type="nucleotide sequence ID" value="NZ_SPDV01000028.1"/>
</dbReference>
<dbReference type="PROSITE" id="PS50006">
    <property type="entry name" value="FHA_DOMAIN"/>
    <property type="match status" value="1"/>
</dbReference>
<feature type="domain" description="FHA" evidence="2">
    <location>
        <begin position="27"/>
        <end position="78"/>
    </location>
</feature>
<protein>
    <submittedName>
        <fullName evidence="3">Type VI secretion system-associated FHA domain protein TagH</fullName>
    </submittedName>
</protein>
<feature type="compositionally biased region" description="Low complexity" evidence="1">
    <location>
        <begin position="221"/>
        <end position="262"/>
    </location>
</feature>
<evidence type="ECO:0000313" key="3">
    <source>
        <dbReference type="EMBL" id="TFI57612.1"/>
    </source>
</evidence>
<dbReference type="Pfam" id="PF00498">
    <property type="entry name" value="FHA"/>
    <property type="match status" value="1"/>
</dbReference>
<dbReference type="AlphaFoldDB" id="A0A4Y8ZQQ5"/>
<evidence type="ECO:0000256" key="1">
    <source>
        <dbReference type="SAM" id="MobiDB-lite"/>
    </source>
</evidence>
<proteinExistence type="predicted"/>
<comment type="caution">
    <text evidence="3">The sequence shown here is derived from an EMBL/GenBank/DDBJ whole genome shotgun (WGS) entry which is preliminary data.</text>
</comment>
<gene>
    <name evidence="3" type="primary">tagH</name>
    <name evidence="3" type="ORF">E2493_13890</name>
</gene>
<dbReference type="Gene3D" id="2.60.200.20">
    <property type="match status" value="1"/>
</dbReference>
<evidence type="ECO:0000313" key="4">
    <source>
        <dbReference type="Proteomes" id="UP000298213"/>
    </source>
</evidence>
<sequence length="541" mass="57382">MWILLLSRATDPPGSFIDRRQLDSGQVKIGRSAKTCDLVLPDTQGYVSREHCTISAQGIDLYVVDGSVNGVALNHAGQRIVPNTPVAIRPNDRLLIGDFVITIATESAAAGLVPTPAPPPLPGGPSPPRADSWFDTPIDPIWDAGQASAAVQEFLGNAMNDFLAPARTNPEPASRISDFGFGDPIGEAFSRPIMADPLPPPADFAIPEDWAATPAPRGRAQDPSAAPAASQSASGPSALDPFASDPFAANPFDADPFAAGAPRPDPFSAAPEASLPGGGRGAHPAPLFPPPPPETPPAASPGADPFDRPAFSPDANDPLAGFPPSVEHAIADGASAPPPPAAPVATTQADAPDAAWNAFYEGAGLSPDELRLSSDAMYRLGVLYRQVVLGLWDLIHDRAAFKDEFRVERTQLSIGKNNPLKHLPPLEAAKFLLGEPLPGFMSTEETVRTAFEDIKKHQLAMLAGVQHAMAAVFDRLSPAEIDKLIEKAGEKKHLSFWRGIDRWTVYQTVFEALRRDAVSNANGVMSVAFREGYEKFLKSGR</sequence>
<evidence type="ECO:0000259" key="2">
    <source>
        <dbReference type="PROSITE" id="PS50006"/>
    </source>
</evidence>
<reference evidence="3 4" key="1">
    <citation type="submission" date="2019-03" db="EMBL/GenBank/DDBJ databases">
        <title>Genome sequence of Sphingomonas sp. 17J27-24.</title>
        <authorList>
            <person name="Kim M."/>
            <person name="Maeng S."/>
            <person name="Sathiyaraj S."/>
        </authorList>
    </citation>
    <scope>NUCLEOTIDE SEQUENCE [LARGE SCALE GENOMIC DNA]</scope>
    <source>
        <strain evidence="3 4">17J27-24</strain>
    </source>
</reference>
<dbReference type="InterPro" id="IPR046883">
    <property type="entry name" value="T6SS_FHA_C"/>
</dbReference>
<dbReference type="Pfam" id="PF20232">
    <property type="entry name" value="T6SS_FHA_C"/>
    <property type="match status" value="1"/>
</dbReference>
<dbReference type="InterPro" id="IPR008984">
    <property type="entry name" value="SMAD_FHA_dom_sf"/>
</dbReference>
<feature type="compositionally biased region" description="Pro residues" evidence="1">
    <location>
        <begin position="286"/>
        <end position="299"/>
    </location>
</feature>
<accession>A0A4Y8ZQQ5</accession>
<name>A0A4Y8ZQQ5_9SPHN</name>